<dbReference type="GO" id="GO:0031267">
    <property type="term" value="F:small GTPase binding"/>
    <property type="evidence" value="ECO:0007669"/>
    <property type="project" value="InterPro"/>
</dbReference>
<dbReference type="SMART" id="SM01140">
    <property type="entry name" value="Drf_GBD"/>
    <property type="match status" value="1"/>
</dbReference>
<keyword evidence="4" id="KW-1185">Reference proteome</keyword>
<protein>
    <recommendedName>
        <fullName evidence="2">Formin GTPase-binding domain-containing protein</fullName>
    </recommendedName>
</protein>
<dbReference type="EMBL" id="KV454293">
    <property type="protein sequence ID" value="ODQ73572.1"/>
    <property type="molecule type" value="Genomic_DNA"/>
</dbReference>
<feature type="compositionally biased region" description="Polar residues" evidence="1">
    <location>
        <begin position="40"/>
        <end position="55"/>
    </location>
</feature>
<dbReference type="OrthoDB" id="2155261at2759"/>
<evidence type="ECO:0000256" key="1">
    <source>
        <dbReference type="SAM" id="MobiDB-lite"/>
    </source>
</evidence>
<accession>A0A1E3Q8T9</accession>
<gene>
    <name evidence="3" type="ORF">LIPSTDRAFT_2795</name>
</gene>
<proteinExistence type="predicted"/>
<evidence type="ECO:0000313" key="3">
    <source>
        <dbReference type="EMBL" id="ODQ73572.1"/>
    </source>
</evidence>
<evidence type="ECO:0000259" key="2">
    <source>
        <dbReference type="SMART" id="SM01140"/>
    </source>
</evidence>
<dbReference type="InterPro" id="IPR010473">
    <property type="entry name" value="GTPase-bd"/>
</dbReference>
<dbReference type="GO" id="GO:0030036">
    <property type="term" value="P:actin cytoskeleton organization"/>
    <property type="evidence" value="ECO:0007669"/>
    <property type="project" value="InterPro"/>
</dbReference>
<feature type="region of interest" description="Disordered" evidence="1">
    <location>
        <begin position="35"/>
        <end position="57"/>
    </location>
</feature>
<evidence type="ECO:0000313" key="4">
    <source>
        <dbReference type="Proteomes" id="UP000094385"/>
    </source>
</evidence>
<reference evidence="3 4" key="1">
    <citation type="journal article" date="2016" name="Proc. Natl. Acad. Sci. U.S.A.">
        <title>Comparative genomics of biotechnologically important yeasts.</title>
        <authorList>
            <person name="Riley R."/>
            <person name="Haridas S."/>
            <person name="Wolfe K.H."/>
            <person name="Lopes M.R."/>
            <person name="Hittinger C.T."/>
            <person name="Goeker M."/>
            <person name="Salamov A.A."/>
            <person name="Wisecaver J.H."/>
            <person name="Long T.M."/>
            <person name="Calvey C.H."/>
            <person name="Aerts A.L."/>
            <person name="Barry K.W."/>
            <person name="Choi C."/>
            <person name="Clum A."/>
            <person name="Coughlan A.Y."/>
            <person name="Deshpande S."/>
            <person name="Douglass A.P."/>
            <person name="Hanson S.J."/>
            <person name="Klenk H.-P."/>
            <person name="LaButti K.M."/>
            <person name="Lapidus A."/>
            <person name="Lindquist E.A."/>
            <person name="Lipzen A.M."/>
            <person name="Meier-Kolthoff J.P."/>
            <person name="Ohm R.A."/>
            <person name="Otillar R.P."/>
            <person name="Pangilinan J.L."/>
            <person name="Peng Y."/>
            <person name="Rokas A."/>
            <person name="Rosa C.A."/>
            <person name="Scheuner C."/>
            <person name="Sibirny A.A."/>
            <person name="Slot J.C."/>
            <person name="Stielow J.B."/>
            <person name="Sun H."/>
            <person name="Kurtzman C.P."/>
            <person name="Blackwell M."/>
            <person name="Grigoriev I.V."/>
            <person name="Jeffries T.W."/>
        </authorList>
    </citation>
    <scope>NUCLEOTIDE SEQUENCE [LARGE SCALE GENOMIC DNA]</scope>
    <source>
        <strain evidence="3 4">NRRL Y-11557</strain>
    </source>
</reference>
<dbReference type="Proteomes" id="UP000094385">
    <property type="component" value="Unassembled WGS sequence"/>
</dbReference>
<sequence>MASPSSAARCPTPTPTSSQVVRNVLSMSPSNLMHRLMPTSPKNPITSMQISPTKTPKQKLYNDDDDVFGGVPVEVKENIGGTLVQSPILLNLTAIDRAFELLLASFHVFDKNDSRGIPEHVRPHLRELELNVKRSLINNDMCPSPTIIISPTHVREPKTVMRSNTHLWSPKRLRRQKTAEGSPTKNIVLSSPDNFVEYLFDTTLADISVSAARELKRSLRCERLQWMERFLNRNGIDTISRLLIELTKLQWREDKEDNLFHELMLCLKTISEFEMGRSHLTSIAPLLFPRLIDFMFSDKQPTYFADRSLIVSLIAIYISTAQQEDRYHRCKSILSYLEDPTQPIEKLGPTFIEVSHRRRPYKNWCLECGNVVRDVFWVFIHTSYHIRLISIKPEEVFLRQRSGVGHACGGGYMSGVERDAIEYLAFHIDLFNLTLASVPTRSERNCIRKQMKDSGFESLIGKYLRATSGLHSKSLHINLETLIALAFTDGWNTEYMRTGVRRDGEAPVDNLLRVVPTFPINTVLSKDLFTLPEVDISLSGPESQKFEASADPWN</sequence>
<dbReference type="SUPFAM" id="SSF48371">
    <property type="entry name" value="ARM repeat"/>
    <property type="match status" value="1"/>
</dbReference>
<dbReference type="GO" id="GO:0003779">
    <property type="term" value="F:actin binding"/>
    <property type="evidence" value="ECO:0007669"/>
    <property type="project" value="InterPro"/>
</dbReference>
<name>A0A1E3Q8T9_LIPST</name>
<dbReference type="Gene3D" id="1.25.10.10">
    <property type="entry name" value="Leucine-rich Repeat Variant"/>
    <property type="match status" value="1"/>
</dbReference>
<dbReference type="InterPro" id="IPR016024">
    <property type="entry name" value="ARM-type_fold"/>
</dbReference>
<dbReference type="Pfam" id="PF06371">
    <property type="entry name" value="Drf_GBD"/>
    <property type="match status" value="1"/>
</dbReference>
<dbReference type="InterPro" id="IPR011989">
    <property type="entry name" value="ARM-like"/>
</dbReference>
<feature type="domain" description="Formin GTPase-binding" evidence="2">
    <location>
        <begin position="111"/>
        <end position="319"/>
    </location>
</feature>
<dbReference type="AlphaFoldDB" id="A0A1E3Q8T9"/>
<organism evidence="3 4">
    <name type="scientific">Lipomyces starkeyi NRRL Y-11557</name>
    <dbReference type="NCBI Taxonomy" id="675824"/>
    <lineage>
        <taxon>Eukaryota</taxon>
        <taxon>Fungi</taxon>
        <taxon>Dikarya</taxon>
        <taxon>Ascomycota</taxon>
        <taxon>Saccharomycotina</taxon>
        <taxon>Lipomycetes</taxon>
        <taxon>Lipomycetales</taxon>
        <taxon>Lipomycetaceae</taxon>
        <taxon>Lipomyces</taxon>
    </lineage>
</organism>